<proteinExistence type="predicted"/>
<evidence type="ECO:0000256" key="2">
    <source>
        <dbReference type="SAM" id="Phobius"/>
    </source>
</evidence>
<keyword evidence="2" id="KW-0472">Membrane</keyword>
<dbReference type="VEuPathDB" id="FungiDB:CC1G_11167"/>
<evidence type="ECO:0000313" key="3">
    <source>
        <dbReference type="EMBL" id="EAU83083.2"/>
    </source>
</evidence>
<feature type="compositionally biased region" description="Polar residues" evidence="1">
    <location>
        <begin position="511"/>
        <end position="528"/>
    </location>
</feature>
<protein>
    <submittedName>
        <fullName evidence="3">Uncharacterized protein</fullName>
    </submittedName>
</protein>
<keyword evidence="2" id="KW-1133">Transmembrane helix</keyword>
<reference evidence="3 4" key="1">
    <citation type="journal article" date="2010" name="Proc. Natl. Acad. Sci. U.S.A.">
        <title>Insights into evolution of multicellular fungi from the assembled chromosomes of the mushroom Coprinopsis cinerea (Coprinus cinereus).</title>
        <authorList>
            <person name="Stajich J.E."/>
            <person name="Wilke S.K."/>
            <person name="Ahren D."/>
            <person name="Au C.H."/>
            <person name="Birren B.W."/>
            <person name="Borodovsky M."/>
            <person name="Burns C."/>
            <person name="Canback B."/>
            <person name="Casselton L.A."/>
            <person name="Cheng C.K."/>
            <person name="Deng J."/>
            <person name="Dietrich F.S."/>
            <person name="Fargo D.C."/>
            <person name="Farman M.L."/>
            <person name="Gathman A.C."/>
            <person name="Goldberg J."/>
            <person name="Guigo R."/>
            <person name="Hoegger P.J."/>
            <person name="Hooker J.B."/>
            <person name="Huggins A."/>
            <person name="James T.Y."/>
            <person name="Kamada T."/>
            <person name="Kilaru S."/>
            <person name="Kodira C."/>
            <person name="Kues U."/>
            <person name="Kupfer D."/>
            <person name="Kwan H.S."/>
            <person name="Lomsadze A."/>
            <person name="Li W."/>
            <person name="Lilly W.W."/>
            <person name="Ma L.J."/>
            <person name="Mackey A.J."/>
            <person name="Manning G."/>
            <person name="Martin F."/>
            <person name="Muraguchi H."/>
            <person name="Natvig D.O."/>
            <person name="Palmerini H."/>
            <person name="Ramesh M.A."/>
            <person name="Rehmeyer C.J."/>
            <person name="Roe B.A."/>
            <person name="Shenoy N."/>
            <person name="Stanke M."/>
            <person name="Ter-Hovhannisyan V."/>
            <person name="Tunlid A."/>
            <person name="Velagapudi R."/>
            <person name="Vision T.J."/>
            <person name="Zeng Q."/>
            <person name="Zolan M.E."/>
            <person name="Pukkila P.J."/>
        </authorList>
    </citation>
    <scope>NUCLEOTIDE SEQUENCE [LARGE SCALE GENOMIC DNA]</scope>
    <source>
        <strain evidence="4">Okayama-7 / 130 / ATCC MYA-4618 / FGSC 9003</strain>
    </source>
</reference>
<keyword evidence="4" id="KW-1185">Reference proteome</keyword>
<dbReference type="EMBL" id="AACS02000004">
    <property type="protein sequence ID" value="EAU83083.2"/>
    <property type="molecule type" value="Genomic_DNA"/>
</dbReference>
<dbReference type="Proteomes" id="UP000001861">
    <property type="component" value="Unassembled WGS sequence"/>
</dbReference>
<dbReference type="KEGG" id="cci:CC1G_11167"/>
<gene>
    <name evidence="3" type="ORF">CC1G_11167</name>
</gene>
<dbReference type="OMA" id="ESHERYA"/>
<feature type="transmembrane region" description="Helical" evidence="2">
    <location>
        <begin position="375"/>
        <end position="395"/>
    </location>
</feature>
<accession>A8P4C9</accession>
<organism evidence="3 4">
    <name type="scientific">Coprinopsis cinerea (strain Okayama-7 / 130 / ATCC MYA-4618 / FGSC 9003)</name>
    <name type="common">Inky cap fungus</name>
    <name type="synonym">Hormographiella aspergillata</name>
    <dbReference type="NCBI Taxonomy" id="240176"/>
    <lineage>
        <taxon>Eukaryota</taxon>
        <taxon>Fungi</taxon>
        <taxon>Dikarya</taxon>
        <taxon>Basidiomycota</taxon>
        <taxon>Agaricomycotina</taxon>
        <taxon>Agaricomycetes</taxon>
        <taxon>Agaricomycetidae</taxon>
        <taxon>Agaricales</taxon>
        <taxon>Agaricineae</taxon>
        <taxon>Psathyrellaceae</taxon>
        <taxon>Coprinopsis</taxon>
    </lineage>
</organism>
<dbReference type="Gene3D" id="1.20.58.340">
    <property type="entry name" value="Magnesium transport protein CorA, transmembrane region"/>
    <property type="match status" value="1"/>
</dbReference>
<dbReference type="AlphaFoldDB" id="A8P4C9"/>
<comment type="caution">
    <text evidence="3">The sequence shown here is derived from an EMBL/GenBank/DDBJ whole genome shotgun (WGS) entry which is preliminary data.</text>
</comment>
<dbReference type="eggNOG" id="ENOG502STGE">
    <property type="taxonomic scope" value="Eukaryota"/>
</dbReference>
<evidence type="ECO:0000256" key="1">
    <source>
        <dbReference type="SAM" id="MobiDB-lite"/>
    </source>
</evidence>
<dbReference type="OrthoDB" id="2866354at2759"/>
<dbReference type="InParanoid" id="A8P4C9"/>
<evidence type="ECO:0000313" key="4">
    <source>
        <dbReference type="Proteomes" id="UP000001861"/>
    </source>
</evidence>
<feature type="transmembrane region" description="Helical" evidence="2">
    <location>
        <begin position="415"/>
        <end position="433"/>
    </location>
</feature>
<feature type="region of interest" description="Disordered" evidence="1">
    <location>
        <begin position="502"/>
        <end position="528"/>
    </location>
</feature>
<name>A8P4C9_COPC7</name>
<dbReference type="GeneID" id="6015318"/>
<dbReference type="RefSeq" id="XP_001838724.2">
    <property type="nucleotide sequence ID" value="XM_001838672.2"/>
</dbReference>
<dbReference type="HOGENOM" id="CLU_046443_0_0_1"/>
<keyword evidence="2" id="KW-0812">Transmembrane</keyword>
<sequence length="528" mass="59070">MDWNLPYPEIDTRPFFGDEFRLKWGHKLLDTILDVLDVYQTPEAELGAAFEQGLGHDDFVRHVEANKKPALRVIFIPCHPLYADSEEVDPPIALHPSTAEYLINKFNVSPTFIATITTDVWVLKSGNGRFHRKDSGGNLAITGFYRFETGGLNRGTHISSNTWFSHELKGGNRTSLYIIRNCSQEIKDNLLRIARCPALISSLLRPLAVDALIADASASAWGREFIELRAKLVDNERRSPSELKPRLNQAIQDLHTLSQEFHILQVNLDELMERIQYLIGVHKAVSSRSRKSRSPNPTPSESPTSVADSLSYLKSKVTIWHRWSHNYTNRVSIKINLLFNLASQWDNQTNLRIAGFTSKIATITQRDSSSMINRMAAVTMLFLPGAFVSAIFSMVFFNTTTDSNGTLKLSVTPHIWMFPAVTVPLTLLVFLLWNRLRKRHSQLALGGVAAGSSPGGVDVPWHQPGQIPVDQDFGDEEYKKGLVRSVRGIDVGSIGGDSRNNGLPYLRRSTSRPASMSRIRNSYGASSC</sequence>